<dbReference type="GO" id="GO:0007023">
    <property type="term" value="P:post-chaperonin tubulin folding pathway"/>
    <property type="evidence" value="ECO:0007669"/>
    <property type="project" value="InterPro"/>
</dbReference>
<keyword evidence="4" id="KW-0007">Acetylation</keyword>
<protein>
    <submittedName>
        <fullName evidence="9">Tubulin-specific chaperone C-like</fullName>
    </submittedName>
</protein>
<dbReference type="FunCoup" id="A0A6P8HW38">
    <property type="interactions" value="1428"/>
</dbReference>
<dbReference type="Gene3D" id="1.20.58.1250">
    <property type="entry name" value="Tubulin Binding Cofactor C, N-terminal domain"/>
    <property type="match status" value="1"/>
</dbReference>
<evidence type="ECO:0000313" key="9">
    <source>
        <dbReference type="RefSeq" id="XP_031559568.1"/>
    </source>
</evidence>
<dbReference type="RefSeq" id="XP_031559568.1">
    <property type="nucleotide sequence ID" value="XM_031703708.1"/>
</dbReference>
<evidence type="ECO:0000256" key="1">
    <source>
        <dbReference type="ARBA" id="ARBA00004496"/>
    </source>
</evidence>
<feature type="domain" description="C-CAP/cofactor C-like" evidence="7">
    <location>
        <begin position="140"/>
        <end position="314"/>
    </location>
</feature>
<dbReference type="GO" id="GO:0005737">
    <property type="term" value="C:cytoplasm"/>
    <property type="evidence" value="ECO:0007669"/>
    <property type="project" value="UniProtKB-SubCell"/>
</dbReference>
<dbReference type="PANTHER" id="PTHR15139:SF0">
    <property type="entry name" value="TUBULIN-SPECIFIC CHAPERONE C"/>
    <property type="match status" value="1"/>
</dbReference>
<gene>
    <name evidence="9" type="primary">LOC116295781</name>
</gene>
<dbReference type="KEGG" id="aten:116295781"/>
<evidence type="ECO:0000256" key="4">
    <source>
        <dbReference type="ARBA" id="ARBA00022990"/>
    </source>
</evidence>
<dbReference type="Pfam" id="PF07986">
    <property type="entry name" value="TBCC"/>
    <property type="match status" value="1"/>
</dbReference>
<dbReference type="OrthoDB" id="194775at2759"/>
<dbReference type="PANTHER" id="PTHR15139">
    <property type="entry name" value="TUBULIN FOLDING COFACTOR C"/>
    <property type="match status" value="1"/>
</dbReference>
<dbReference type="InterPro" id="IPR016098">
    <property type="entry name" value="CAP/MinC_C"/>
</dbReference>
<proteinExistence type="inferred from homology"/>
<accession>A0A6P8HW38</accession>
<dbReference type="InterPro" id="IPR031925">
    <property type="entry name" value="TBCC_N"/>
</dbReference>
<evidence type="ECO:0000256" key="2">
    <source>
        <dbReference type="ARBA" id="ARBA00008848"/>
    </source>
</evidence>
<evidence type="ECO:0000259" key="7">
    <source>
        <dbReference type="PROSITE" id="PS51329"/>
    </source>
</evidence>
<dbReference type="Pfam" id="PF16752">
    <property type="entry name" value="TBCC_N"/>
    <property type="match status" value="1"/>
</dbReference>
<dbReference type="InterPro" id="IPR017901">
    <property type="entry name" value="C-CAP_CF_C-like"/>
</dbReference>
<comment type="subunit">
    <text evidence="6">Supercomplex made of cofactors A to E. Cofactors A and D function by capturing and stabilizing tubulin in a quasi-native conformation. Cofactor E binds to the cofactor D-tubulin complex; interaction with cofactor C then causes the release of tubulin polypeptides that are committed to the native state.</text>
</comment>
<comment type="subcellular location">
    <subcellularLocation>
        <location evidence="1">Cytoplasm</location>
    </subcellularLocation>
</comment>
<organism evidence="8 9">
    <name type="scientific">Actinia tenebrosa</name>
    <name type="common">Australian red waratah sea anemone</name>
    <dbReference type="NCBI Taxonomy" id="6105"/>
    <lineage>
        <taxon>Eukaryota</taxon>
        <taxon>Metazoa</taxon>
        <taxon>Cnidaria</taxon>
        <taxon>Anthozoa</taxon>
        <taxon>Hexacorallia</taxon>
        <taxon>Actiniaria</taxon>
        <taxon>Actiniidae</taxon>
        <taxon>Actinia</taxon>
    </lineage>
</organism>
<keyword evidence="3" id="KW-0963">Cytoplasm</keyword>
<dbReference type="Proteomes" id="UP000515163">
    <property type="component" value="Unplaced"/>
</dbReference>
<comment type="similarity">
    <text evidence="2">Belongs to the TBCC family.</text>
</comment>
<dbReference type="GO" id="GO:0015631">
    <property type="term" value="F:tubulin binding"/>
    <property type="evidence" value="ECO:0007669"/>
    <property type="project" value="InterPro"/>
</dbReference>
<reference evidence="9" key="1">
    <citation type="submission" date="2025-08" db="UniProtKB">
        <authorList>
            <consortium name="RefSeq"/>
        </authorList>
    </citation>
    <scope>IDENTIFICATION</scope>
    <source>
        <tissue evidence="9">Tentacle</tissue>
    </source>
</reference>
<evidence type="ECO:0000256" key="6">
    <source>
        <dbReference type="ARBA" id="ARBA00026055"/>
    </source>
</evidence>
<dbReference type="SMART" id="SM00673">
    <property type="entry name" value="CARP"/>
    <property type="match status" value="2"/>
</dbReference>
<dbReference type="GeneID" id="116295781"/>
<dbReference type="InterPro" id="IPR038397">
    <property type="entry name" value="TBCC_N_sf"/>
</dbReference>
<name>A0A6P8HW38_ACTTE</name>
<dbReference type="Gene3D" id="2.160.20.70">
    <property type="match status" value="1"/>
</dbReference>
<evidence type="ECO:0000313" key="8">
    <source>
        <dbReference type="Proteomes" id="UP000515163"/>
    </source>
</evidence>
<keyword evidence="5" id="KW-0143">Chaperone</keyword>
<dbReference type="GO" id="GO:0007021">
    <property type="term" value="P:tubulin complex assembly"/>
    <property type="evidence" value="ECO:0007669"/>
    <property type="project" value="TreeGrafter"/>
</dbReference>
<dbReference type="InParanoid" id="A0A6P8HW38"/>
<dbReference type="InterPro" id="IPR006599">
    <property type="entry name" value="CARP_motif"/>
</dbReference>
<dbReference type="AlphaFoldDB" id="A0A6P8HW38"/>
<dbReference type="InterPro" id="IPR012945">
    <property type="entry name" value="Tubulin-bd_cofactor_C_dom"/>
</dbReference>
<evidence type="ECO:0000256" key="5">
    <source>
        <dbReference type="ARBA" id="ARBA00023186"/>
    </source>
</evidence>
<keyword evidence="8" id="KW-1185">Reference proteome</keyword>
<evidence type="ECO:0000256" key="3">
    <source>
        <dbReference type="ARBA" id="ARBA00022490"/>
    </source>
</evidence>
<dbReference type="InterPro" id="IPR027684">
    <property type="entry name" value="TBCC"/>
</dbReference>
<dbReference type="PROSITE" id="PS51329">
    <property type="entry name" value="C_CAP_COFACTOR_C"/>
    <property type="match status" value="1"/>
</dbReference>
<sequence length="337" mass="39145">MGTRKNFKMADVRERLARRNEERLQAIDERKNQSESHLEPEENKDLFKTTFSQGRIELEDLLSQCRSIVGNEDKEVIAQHFDKLAEKYQQLQKFLADSSIFLPAYDVKLSQDKINALQQAISEQRERLLPKKKFAFRSRKKQADEQSIGQKQNLDDVDSSIQKSMDDNFFGQKSCGFKGIKEQDLRMEETQSNHQDVILSDLEKCNVKILGLPSALHMNQLKNCTIICAPVSTAIFIDECTNCTFVLACQQLRVHKTSQSSFYLHVSSRAIVEDSTSVGFAPFLLEYQQKEEHFKAAGLDPKENNWSLVNDFNWLRKDEHSPNWFIIDEEKRHNWSF</sequence>